<dbReference type="OrthoDB" id="1731983at2759"/>
<dbReference type="Pfam" id="PF22917">
    <property type="entry name" value="PRISE"/>
    <property type="match status" value="1"/>
</dbReference>
<gene>
    <name evidence="2" type="ORF">B0A54_02526</name>
</gene>
<sequence>MAPGSEQLPLQNKGIFHNLPTFSPELKDLTAIVTGANGISGFHTMRVLLESPQRWKKVWAASRRPPPEEMMALLSEEQRARVEHVACDFLAKPDEIAAQFKDKGVKAEYIFFYSYAQPKPKPGAGAWSNAQELVDTNCKAISNMIRLLNLLPIESRRYAFAVTIYDTHSPHHLRYAGTHLGPARTPYVESDPRVELEPNFYYPQEDLLWKYCDEHSTDWNVVCPAWIIGAVNNAAMNALHPLAVYAAVQAHKGEKLNYPGDYTAWISVTEHSTAMLTGYLSEWAVLNDKCKNNKFNASDTCPIPNNRLWPELARWYGCKGYGGPELDESKLNVIDPGDVPTPLGFGPSRKLRYAWTLSGWAQDPTNAKAWKEIMEKHKVTHNPFDDIEAHFTFGDFAAWGPAFALSMNKARCFGWTGHVDTLESLYLAYSELSKIGMLPPPVADAKPMI</sequence>
<evidence type="ECO:0000313" key="3">
    <source>
        <dbReference type="Proteomes" id="UP000310066"/>
    </source>
</evidence>
<dbReference type="STRING" id="329885.A0A4U0VDH1"/>
<evidence type="ECO:0000313" key="2">
    <source>
        <dbReference type="EMBL" id="TKA47048.1"/>
    </source>
</evidence>
<reference evidence="2 3" key="1">
    <citation type="submission" date="2017-03" db="EMBL/GenBank/DDBJ databases">
        <title>Genomes of endolithic fungi from Antarctica.</title>
        <authorList>
            <person name="Coleine C."/>
            <person name="Masonjones S."/>
            <person name="Stajich J.E."/>
        </authorList>
    </citation>
    <scope>NUCLEOTIDE SEQUENCE [LARGE SCALE GENOMIC DNA]</scope>
    <source>
        <strain evidence="2 3">CCFEE 5311</strain>
    </source>
</reference>
<proteinExistence type="predicted"/>
<dbReference type="EMBL" id="NAJP01000006">
    <property type="protein sequence ID" value="TKA47048.1"/>
    <property type="molecule type" value="Genomic_DNA"/>
</dbReference>
<dbReference type="InterPro" id="IPR055222">
    <property type="entry name" value="PRISE-like_Rossmann-fold"/>
</dbReference>
<organism evidence="2 3">
    <name type="scientific">Friedmanniomyces endolithicus</name>
    <dbReference type="NCBI Taxonomy" id="329885"/>
    <lineage>
        <taxon>Eukaryota</taxon>
        <taxon>Fungi</taxon>
        <taxon>Dikarya</taxon>
        <taxon>Ascomycota</taxon>
        <taxon>Pezizomycotina</taxon>
        <taxon>Dothideomycetes</taxon>
        <taxon>Dothideomycetidae</taxon>
        <taxon>Mycosphaerellales</taxon>
        <taxon>Teratosphaeriaceae</taxon>
        <taxon>Friedmanniomyces</taxon>
    </lineage>
</organism>
<dbReference type="PANTHER" id="PTHR32487">
    <property type="entry name" value="3-OXO-DELTA(4,5)-STEROID 5-BETA-REDUCTASE"/>
    <property type="match status" value="1"/>
</dbReference>
<dbReference type="InterPro" id="IPR036291">
    <property type="entry name" value="NAD(P)-bd_dom_sf"/>
</dbReference>
<dbReference type="AlphaFoldDB" id="A0A4U0VDH1"/>
<feature type="domain" description="PRISE-like Rossmann-fold" evidence="1">
    <location>
        <begin position="31"/>
        <end position="325"/>
    </location>
</feature>
<comment type="caution">
    <text evidence="2">The sequence shown here is derived from an EMBL/GenBank/DDBJ whole genome shotgun (WGS) entry which is preliminary data.</text>
</comment>
<dbReference type="Gene3D" id="3.40.50.720">
    <property type="entry name" value="NAD(P)-binding Rossmann-like Domain"/>
    <property type="match status" value="1"/>
</dbReference>
<accession>A0A4U0VDH1</accession>
<dbReference type="SUPFAM" id="SSF51735">
    <property type="entry name" value="NAD(P)-binding Rossmann-fold domains"/>
    <property type="match status" value="1"/>
</dbReference>
<name>A0A4U0VDH1_9PEZI</name>
<protein>
    <recommendedName>
        <fullName evidence="1">PRISE-like Rossmann-fold domain-containing protein</fullName>
    </recommendedName>
</protein>
<dbReference type="Proteomes" id="UP000310066">
    <property type="component" value="Unassembled WGS sequence"/>
</dbReference>
<dbReference type="PANTHER" id="PTHR32487:SF29">
    <property type="entry name" value="NAD-DEPENDENT EPIMERASE_DEHYDRATASE DOMAIN-CONTAINING PROTEIN"/>
    <property type="match status" value="1"/>
</dbReference>
<evidence type="ECO:0000259" key="1">
    <source>
        <dbReference type="Pfam" id="PF22917"/>
    </source>
</evidence>